<keyword evidence="3" id="KW-1185">Reference proteome</keyword>
<feature type="transmembrane region" description="Helical" evidence="1">
    <location>
        <begin position="6"/>
        <end position="26"/>
    </location>
</feature>
<dbReference type="RefSeq" id="WP_114696946.1">
    <property type="nucleotide sequence ID" value="NZ_QQOH01000005.1"/>
</dbReference>
<dbReference type="EMBL" id="QQOH01000005">
    <property type="protein sequence ID" value="RDE18370.1"/>
    <property type="molecule type" value="Genomic_DNA"/>
</dbReference>
<evidence type="ECO:0000313" key="3">
    <source>
        <dbReference type="Proteomes" id="UP000253769"/>
    </source>
</evidence>
<keyword evidence="1" id="KW-0472">Membrane</keyword>
<accession>A0A369W8Q9</accession>
<evidence type="ECO:0000256" key="1">
    <source>
        <dbReference type="SAM" id="Phobius"/>
    </source>
</evidence>
<evidence type="ECO:0000313" key="2">
    <source>
        <dbReference type="EMBL" id="RDE18370.1"/>
    </source>
</evidence>
<name>A0A369W8Q9_9GAMM</name>
<reference evidence="2 3" key="1">
    <citation type="submission" date="2018-07" db="EMBL/GenBank/DDBJ databases">
        <title>Motiliproteus coralliicola sp. nov., a bacterium isolated from Coral.</title>
        <authorList>
            <person name="Wang G."/>
        </authorList>
    </citation>
    <scope>NUCLEOTIDE SEQUENCE [LARGE SCALE GENOMIC DNA]</scope>
    <source>
        <strain evidence="2 3">C34</strain>
    </source>
</reference>
<sequence>MVLDILESTLLAVGFAVFASSIILYLKRTTDYRAVLMFWQAEMALSHREFIVNRIGIILMFMGIVLRFANSWMVA</sequence>
<dbReference type="AlphaFoldDB" id="A0A369W8Q9"/>
<protein>
    <submittedName>
        <fullName evidence="2">Uncharacterized protein</fullName>
    </submittedName>
</protein>
<feature type="transmembrane region" description="Helical" evidence="1">
    <location>
        <begin position="51"/>
        <end position="69"/>
    </location>
</feature>
<comment type="caution">
    <text evidence="2">The sequence shown here is derived from an EMBL/GenBank/DDBJ whole genome shotgun (WGS) entry which is preliminary data.</text>
</comment>
<dbReference type="Proteomes" id="UP000253769">
    <property type="component" value="Unassembled WGS sequence"/>
</dbReference>
<proteinExistence type="predicted"/>
<dbReference type="OrthoDB" id="6184036at2"/>
<gene>
    <name evidence="2" type="ORF">DV711_17085</name>
</gene>
<keyword evidence="1" id="KW-1133">Transmembrane helix</keyword>
<organism evidence="2 3">
    <name type="scientific">Motiliproteus coralliicola</name>
    <dbReference type="NCBI Taxonomy" id="2283196"/>
    <lineage>
        <taxon>Bacteria</taxon>
        <taxon>Pseudomonadati</taxon>
        <taxon>Pseudomonadota</taxon>
        <taxon>Gammaproteobacteria</taxon>
        <taxon>Oceanospirillales</taxon>
        <taxon>Oceanospirillaceae</taxon>
        <taxon>Motiliproteus</taxon>
    </lineage>
</organism>
<keyword evidence="1" id="KW-0812">Transmembrane</keyword>